<comment type="caution">
    <text evidence="1">The sequence shown here is derived from an EMBL/GenBank/DDBJ whole genome shotgun (WGS) entry which is preliminary data.</text>
</comment>
<sequence>MSSSAPVSLAIFSSASASSTTYSSVAFSSATCSPAPASSATYSLAASVFVTISCSPSAGDSSGKSNSTFSSLMRNSGRGLLPFIKLIIRVIIMLFPSQHL</sequence>
<evidence type="ECO:0000313" key="2">
    <source>
        <dbReference type="Proteomes" id="UP001054821"/>
    </source>
</evidence>
<accession>A0AAD4VED1</accession>
<protein>
    <submittedName>
        <fullName evidence="1">Uncharacterized protein</fullName>
    </submittedName>
</protein>
<dbReference type="EMBL" id="JAJFAZ020000006">
    <property type="protein sequence ID" value="KAI5323495.1"/>
    <property type="molecule type" value="Genomic_DNA"/>
</dbReference>
<name>A0AAD4VED1_PRUDU</name>
<organism evidence="1 2">
    <name type="scientific">Prunus dulcis</name>
    <name type="common">Almond</name>
    <name type="synonym">Amygdalus dulcis</name>
    <dbReference type="NCBI Taxonomy" id="3755"/>
    <lineage>
        <taxon>Eukaryota</taxon>
        <taxon>Viridiplantae</taxon>
        <taxon>Streptophyta</taxon>
        <taxon>Embryophyta</taxon>
        <taxon>Tracheophyta</taxon>
        <taxon>Spermatophyta</taxon>
        <taxon>Magnoliopsida</taxon>
        <taxon>eudicotyledons</taxon>
        <taxon>Gunneridae</taxon>
        <taxon>Pentapetalae</taxon>
        <taxon>rosids</taxon>
        <taxon>fabids</taxon>
        <taxon>Rosales</taxon>
        <taxon>Rosaceae</taxon>
        <taxon>Amygdaloideae</taxon>
        <taxon>Amygdaleae</taxon>
        <taxon>Prunus</taxon>
    </lineage>
</organism>
<proteinExistence type="predicted"/>
<keyword evidence="2" id="KW-1185">Reference proteome</keyword>
<gene>
    <name evidence="1" type="ORF">L3X38_032567</name>
</gene>
<dbReference type="Proteomes" id="UP001054821">
    <property type="component" value="Chromosome 6"/>
</dbReference>
<reference evidence="1 2" key="1">
    <citation type="journal article" date="2022" name="G3 (Bethesda)">
        <title>Whole-genome sequence and methylome profiling of the almond [Prunus dulcis (Mill.) D.A. Webb] cultivar 'Nonpareil'.</title>
        <authorList>
            <person name="D'Amico-Willman K.M."/>
            <person name="Ouma W.Z."/>
            <person name="Meulia T."/>
            <person name="Sideli G.M."/>
            <person name="Gradziel T.M."/>
            <person name="Fresnedo-Ramirez J."/>
        </authorList>
    </citation>
    <scope>NUCLEOTIDE SEQUENCE [LARGE SCALE GENOMIC DNA]</scope>
    <source>
        <strain evidence="1">Clone GOH B32 T37-40</strain>
    </source>
</reference>
<evidence type="ECO:0000313" key="1">
    <source>
        <dbReference type="EMBL" id="KAI5323495.1"/>
    </source>
</evidence>
<dbReference type="AlphaFoldDB" id="A0AAD4VED1"/>